<organism evidence="3 4">
    <name type="scientific">Streptomyces monticola</name>
    <dbReference type="NCBI Taxonomy" id="2666263"/>
    <lineage>
        <taxon>Bacteria</taxon>
        <taxon>Bacillati</taxon>
        <taxon>Actinomycetota</taxon>
        <taxon>Actinomycetes</taxon>
        <taxon>Kitasatosporales</taxon>
        <taxon>Streptomycetaceae</taxon>
        <taxon>Streptomyces</taxon>
    </lineage>
</organism>
<dbReference type="EMBL" id="JBHTCF010000007">
    <property type="protein sequence ID" value="MFC7306254.1"/>
    <property type="molecule type" value="Genomic_DNA"/>
</dbReference>
<dbReference type="Proteomes" id="UP001596523">
    <property type="component" value="Unassembled WGS sequence"/>
</dbReference>
<comment type="caution">
    <text evidence="3">The sequence shown here is derived from an EMBL/GenBank/DDBJ whole genome shotgun (WGS) entry which is preliminary data.</text>
</comment>
<evidence type="ECO:0000256" key="1">
    <source>
        <dbReference type="SAM" id="MobiDB-lite"/>
    </source>
</evidence>
<evidence type="ECO:0000313" key="4">
    <source>
        <dbReference type="Proteomes" id="UP001596523"/>
    </source>
</evidence>
<dbReference type="RefSeq" id="WP_381831609.1">
    <property type="nucleotide sequence ID" value="NZ_JBHTCF010000007.1"/>
</dbReference>
<feature type="compositionally biased region" description="Pro residues" evidence="1">
    <location>
        <begin position="44"/>
        <end position="53"/>
    </location>
</feature>
<evidence type="ECO:0000313" key="3">
    <source>
        <dbReference type="EMBL" id="MFC7306254.1"/>
    </source>
</evidence>
<sequence length="53" mass="5186">MTHSKKILVTIAVALAAAGAAAAPAVAAQQPTGAVTPLSDHHLPAPPQPVQQA</sequence>
<feature type="chain" id="PRO_5047108107" evidence="2">
    <location>
        <begin position="28"/>
        <end position="53"/>
    </location>
</feature>
<name>A0ABW2JKV0_9ACTN</name>
<keyword evidence="4" id="KW-1185">Reference proteome</keyword>
<reference evidence="4" key="1">
    <citation type="journal article" date="2019" name="Int. J. Syst. Evol. Microbiol.">
        <title>The Global Catalogue of Microorganisms (GCM) 10K type strain sequencing project: providing services to taxonomists for standard genome sequencing and annotation.</title>
        <authorList>
            <consortium name="The Broad Institute Genomics Platform"/>
            <consortium name="The Broad Institute Genome Sequencing Center for Infectious Disease"/>
            <person name="Wu L."/>
            <person name="Ma J."/>
        </authorList>
    </citation>
    <scope>NUCLEOTIDE SEQUENCE [LARGE SCALE GENOMIC DNA]</scope>
    <source>
        <strain evidence="4">SYNS20</strain>
    </source>
</reference>
<keyword evidence="2" id="KW-0732">Signal</keyword>
<proteinExistence type="predicted"/>
<feature type="signal peptide" evidence="2">
    <location>
        <begin position="1"/>
        <end position="27"/>
    </location>
</feature>
<accession>A0ABW2JKV0</accession>
<feature type="region of interest" description="Disordered" evidence="1">
    <location>
        <begin position="29"/>
        <end position="53"/>
    </location>
</feature>
<evidence type="ECO:0000256" key="2">
    <source>
        <dbReference type="SAM" id="SignalP"/>
    </source>
</evidence>
<protein>
    <submittedName>
        <fullName evidence="3">Uncharacterized protein</fullName>
    </submittedName>
</protein>
<gene>
    <name evidence="3" type="ORF">ACFQVC_18780</name>
</gene>